<dbReference type="EMBL" id="VUMV01000003">
    <property type="protein sequence ID" value="MST81681.1"/>
    <property type="molecule type" value="Genomic_DNA"/>
</dbReference>
<dbReference type="SUPFAM" id="SSF117892">
    <property type="entry name" value="Band 7/SPFH domain"/>
    <property type="match status" value="1"/>
</dbReference>
<accession>A0A7X2P8E3</accession>
<evidence type="ECO:0000256" key="6">
    <source>
        <dbReference type="SAM" id="MobiDB-lite"/>
    </source>
</evidence>
<comment type="similarity">
    <text evidence="2">Belongs to the band 7/mec-2 family.</text>
</comment>
<dbReference type="Proteomes" id="UP000466864">
    <property type="component" value="Unassembled WGS sequence"/>
</dbReference>
<evidence type="ECO:0000256" key="5">
    <source>
        <dbReference type="ARBA" id="ARBA00023136"/>
    </source>
</evidence>
<reference evidence="8 9" key="1">
    <citation type="submission" date="2019-08" db="EMBL/GenBank/DDBJ databases">
        <title>In-depth cultivation of the pig gut microbiome towards novel bacterial diversity and tailored functional studies.</title>
        <authorList>
            <person name="Wylensek D."/>
            <person name="Hitch T.C.A."/>
            <person name="Clavel T."/>
        </authorList>
    </citation>
    <scope>NUCLEOTIDE SEQUENCE [LARGE SCALE GENOMIC DNA]</scope>
    <source>
        <strain evidence="8 9">Oil+RF-744-WCA-WT-13</strain>
    </source>
</reference>
<sequence length="345" mass="37803">MVIFFLVVLIFIALCIVFSCVRVVPQANAYIVERLGKYTATWGAGLHLKAPFIERVAKRVSLKEQVLDFPPQPVITKDNVTMMIDSVVFCYVFDPKLFTYGVENPIAGLQNLSATTLRNIIGEMELDQTLTSRDSINRKMQAILDEATDPWGIKVTRVEIKNIQPPKEIEEVMTKQMRAERERRQTVLEAQAHQEAVVSRAEGDKKAKILSAEAERDAQIALAEGRAKSILLVYQAEADGLKALKDAQADDSVLKLKGLEALKEVSDGRATKIFMPSDLSGIISTLGVASEALGIGDSTPVDHNPKPRTLPAADPCITPETSRGGREAAASNAMMQANLTDQAKE</sequence>
<keyword evidence="3" id="KW-0812">Transmembrane</keyword>
<gene>
    <name evidence="8" type="ORF">FYJ60_05070</name>
</gene>
<evidence type="ECO:0000256" key="4">
    <source>
        <dbReference type="ARBA" id="ARBA00022989"/>
    </source>
</evidence>
<dbReference type="GO" id="GO:0098552">
    <property type="term" value="C:side of membrane"/>
    <property type="evidence" value="ECO:0007669"/>
    <property type="project" value="UniProtKB-ARBA"/>
</dbReference>
<dbReference type="PROSITE" id="PS01270">
    <property type="entry name" value="BAND_7"/>
    <property type="match status" value="1"/>
</dbReference>
<name>A0A7X2P8E3_9FIRM</name>
<dbReference type="Pfam" id="PF01145">
    <property type="entry name" value="Band_7"/>
    <property type="match status" value="1"/>
</dbReference>
<dbReference type="SMART" id="SM00244">
    <property type="entry name" value="PHB"/>
    <property type="match status" value="1"/>
</dbReference>
<dbReference type="InterPro" id="IPR018080">
    <property type="entry name" value="Band_7/stomatin-like_CS"/>
</dbReference>
<dbReference type="PRINTS" id="PR00721">
    <property type="entry name" value="STOMATIN"/>
</dbReference>
<comment type="subcellular location">
    <subcellularLocation>
        <location evidence="1">Membrane</location>
        <topology evidence="1">Single-pass membrane protein</topology>
    </subcellularLocation>
</comment>
<comment type="caution">
    <text evidence="8">The sequence shown here is derived from an EMBL/GenBank/DDBJ whole genome shotgun (WGS) entry which is preliminary data.</text>
</comment>
<organism evidence="8 9">
    <name type="scientific">Bilifractor porci</name>
    <dbReference type="NCBI Taxonomy" id="2606636"/>
    <lineage>
        <taxon>Bacteria</taxon>
        <taxon>Bacillati</taxon>
        <taxon>Bacillota</taxon>
        <taxon>Clostridia</taxon>
        <taxon>Lachnospirales</taxon>
        <taxon>Lachnospiraceae</taxon>
        <taxon>Bilifractor</taxon>
    </lineage>
</organism>
<keyword evidence="9" id="KW-1185">Reference proteome</keyword>
<dbReference type="InterPro" id="IPR001107">
    <property type="entry name" value="Band_7"/>
</dbReference>
<feature type="region of interest" description="Disordered" evidence="6">
    <location>
        <begin position="297"/>
        <end position="345"/>
    </location>
</feature>
<protein>
    <submittedName>
        <fullName evidence="8">SPFH/Band 7/PHB domain protein</fullName>
    </submittedName>
</protein>
<keyword evidence="5" id="KW-0472">Membrane</keyword>
<dbReference type="Gene3D" id="3.30.479.30">
    <property type="entry name" value="Band 7 domain"/>
    <property type="match status" value="1"/>
</dbReference>
<keyword evidence="4" id="KW-1133">Transmembrane helix</keyword>
<evidence type="ECO:0000256" key="1">
    <source>
        <dbReference type="ARBA" id="ARBA00004167"/>
    </source>
</evidence>
<dbReference type="GO" id="GO:0005886">
    <property type="term" value="C:plasma membrane"/>
    <property type="evidence" value="ECO:0007669"/>
    <property type="project" value="UniProtKB-ARBA"/>
</dbReference>
<feature type="domain" description="Band 7" evidence="7">
    <location>
        <begin position="19"/>
        <end position="177"/>
    </location>
</feature>
<evidence type="ECO:0000256" key="2">
    <source>
        <dbReference type="ARBA" id="ARBA00008164"/>
    </source>
</evidence>
<dbReference type="RefSeq" id="WP_154457597.1">
    <property type="nucleotide sequence ID" value="NZ_VUMV01000003.1"/>
</dbReference>
<dbReference type="InterPro" id="IPR001972">
    <property type="entry name" value="Stomatin_HflK_fam"/>
</dbReference>
<proteinExistence type="inferred from homology"/>
<dbReference type="PANTHER" id="PTHR43327:SF10">
    <property type="entry name" value="STOMATIN-LIKE PROTEIN 2, MITOCHONDRIAL"/>
    <property type="match status" value="1"/>
</dbReference>
<evidence type="ECO:0000256" key="3">
    <source>
        <dbReference type="ARBA" id="ARBA00022692"/>
    </source>
</evidence>
<feature type="compositionally biased region" description="Polar residues" evidence="6">
    <location>
        <begin position="333"/>
        <end position="345"/>
    </location>
</feature>
<dbReference type="CDD" id="cd08829">
    <property type="entry name" value="SPFH_paraslipin"/>
    <property type="match status" value="1"/>
</dbReference>
<evidence type="ECO:0000259" key="7">
    <source>
        <dbReference type="SMART" id="SM00244"/>
    </source>
</evidence>
<dbReference type="PANTHER" id="PTHR43327">
    <property type="entry name" value="STOMATIN-LIKE PROTEIN 2, MITOCHONDRIAL"/>
    <property type="match status" value="1"/>
</dbReference>
<evidence type="ECO:0000313" key="9">
    <source>
        <dbReference type="Proteomes" id="UP000466864"/>
    </source>
</evidence>
<dbReference type="AlphaFoldDB" id="A0A7X2P8E3"/>
<evidence type="ECO:0000313" key="8">
    <source>
        <dbReference type="EMBL" id="MST81681.1"/>
    </source>
</evidence>
<dbReference type="InterPro" id="IPR050710">
    <property type="entry name" value="Band7/mec-2_domain"/>
</dbReference>
<dbReference type="InterPro" id="IPR036013">
    <property type="entry name" value="Band_7/SPFH_dom_sf"/>
</dbReference>
<dbReference type="FunFam" id="3.30.479.30:FF:000004">
    <property type="entry name" value="Putative membrane protease family, stomatin"/>
    <property type="match status" value="1"/>
</dbReference>